<feature type="domain" description="Transglycosylase SLT" evidence="2">
    <location>
        <begin position="87"/>
        <end position="185"/>
    </location>
</feature>
<dbReference type="PANTHER" id="PTHR37423">
    <property type="entry name" value="SOLUBLE LYTIC MUREIN TRANSGLYCOSYLASE-RELATED"/>
    <property type="match status" value="1"/>
</dbReference>
<dbReference type="PROSITE" id="PS00922">
    <property type="entry name" value="TRANSGLYCOSYLASE"/>
    <property type="match status" value="1"/>
</dbReference>
<reference evidence="3 4" key="1">
    <citation type="submission" date="2013-08" db="EMBL/GenBank/DDBJ databases">
        <authorList>
            <person name="Huang J."/>
            <person name="Wang G."/>
        </authorList>
    </citation>
    <scope>NUCLEOTIDE SEQUENCE [LARGE SCALE GENOMIC DNA]</scope>
    <source>
        <strain evidence="3 4">JSM 072002</strain>
    </source>
</reference>
<proteinExistence type="inferred from homology"/>
<dbReference type="RefSeq" id="WP_052127190.1">
    <property type="nucleotide sequence ID" value="NZ_AVPG01000009.1"/>
</dbReference>
<dbReference type="InterPro" id="IPR000189">
    <property type="entry name" value="Transglyc_AS"/>
</dbReference>
<accession>A0A0A5G7E7</accession>
<evidence type="ECO:0000256" key="1">
    <source>
        <dbReference type="ARBA" id="ARBA00007734"/>
    </source>
</evidence>
<dbReference type="GO" id="GO:0008933">
    <property type="term" value="F:peptidoglycan lytic transglycosylase activity"/>
    <property type="evidence" value="ECO:0007669"/>
    <property type="project" value="InterPro"/>
</dbReference>
<dbReference type="SUPFAM" id="SSF53955">
    <property type="entry name" value="Lysozyme-like"/>
    <property type="match status" value="1"/>
</dbReference>
<dbReference type="STRING" id="1385512.N784_02405"/>
<protein>
    <submittedName>
        <fullName evidence="3">Lytic transglycosylase</fullName>
    </submittedName>
</protein>
<dbReference type="CDD" id="cd00254">
    <property type="entry name" value="LT-like"/>
    <property type="match status" value="1"/>
</dbReference>
<comment type="caution">
    <text evidence="3">The sequence shown here is derived from an EMBL/GenBank/DDBJ whole genome shotgun (WGS) entry which is preliminary data.</text>
</comment>
<name>A0A0A5G7E7_9BACI</name>
<dbReference type="eggNOG" id="COG0741">
    <property type="taxonomic scope" value="Bacteria"/>
</dbReference>
<evidence type="ECO:0000313" key="3">
    <source>
        <dbReference type="EMBL" id="KGX86995.1"/>
    </source>
</evidence>
<dbReference type="GO" id="GO:0000270">
    <property type="term" value="P:peptidoglycan metabolic process"/>
    <property type="evidence" value="ECO:0007669"/>
    <property type="project" value="InterPro"/>
</dbReference>
<keyword evidence="4" id="KW-1185">Reference proteome</keyword>
<dbReference type="InterPro" id="IPR008258">
    <property type="entry name" value="Transglycosylase_SLT_dom_1"/>
</dbReference>
<evidence type="ECO:0000313" key="4">
    <source>
        <dbReference type="Proteomes" id="UP000030401"/>
    </source>
</evidence>
<dbReference type="PANTHER" id="PTHR37423:SF2">
    <property type="entry name" value="MEMBRANE-BOUND LYTIC MUREIN TRANSGLYCOSYLASE C"/>
    <property type="match status" value="1"/>
</dbReference>
<comment type="similarity">
    <text evidence="1">Belongs to the transglycosylase Slt family.</text>
</comment>
<dbReference type="GO" id="GO:0016020">
    <property type="term" value="C:membrane"/>
    <property type="evidence" value="ECO:0007669"/>
    <property type="project" value="InterPro"/>
</dbReference>
<dbReference type="EMBL" id="AVPG01000009">
    <property type="protein sequence ID" value="KGX86995.1"/>
    <property type="molecule type" value="Genomic_DNA"/>
</dbReference>
<dbReference type="Gene3D" id="1.10.530.10">
    <property type="match status" value="1"/>
</dbReference>
<gene>
    <name evidence="3" type="ORF">N784_02405</name>
</gene>
<dbReference type="InterPro" id="IPR023346">
    <property type="entry name" value="Lysozyme-like_dom_sf"/>
</dbReference>
<evidence type="ECO:0000259" key="2">
    <source>
        <dbReference type="Pfam" id="PF01464"/>
    </source>
</evidence>
<dbReference type="AlphaFoldDB" id="A0A0A5G7E7"/>
<dbReference type="Proteomes" id="UP000030401">
    <property type="component" value="Unassembled WGS sequence"/>
</dbReference>
<organism evidence="3 4">
    <name type="scientific">Pontibacillus litoralis JSM 072002</name>
    <dbReference type="NCBI Taxonomy" id="1385512"/>
    <lineage>
        <taxon>Bacteria</taxon>
        <taxon>Bacillati</taxon>
        <taxon>Bacillota</taxon>
        <taxon>Bacilli</taxon>
        <taxon>Bacillales</taxon>
        <taxon>Bacillaceae</taxon>
        <taxon>Pontibacillus</taxon>
    </lineage>
</organism>
<dbReference type="Pfam" id="PF01464">
    <property type="entry name" value="SLT"/>
    <property type="match status" value="1"/>
</dbReference>
<sequence length="206" mass="22139">MKVQLWQEMMQLQAMRNIGPGSTSSPVQPMQNSLLFSQVLQSELGKLQTPIVPSSEMGTPAPVVHAGYTPKAIAPIHTSGDNQYAPYIEAAAKAHDLDPKLLHAVIQQESNYNANAVSEAGAKGLMQLMPSTARGLGVQDPFDPVQNINGGAKYLSQLLHKYNGNKELALAAYNAGPGNVDKYGGIPPFSETMAYVPKVMENYMNA</sequence>